<accession>A0A8D8VNN8</accession>
<dbReference type="EMBL" id="HBUF01072507">
    <property type="protein sequence ID" value="CAG6630077.1"/>
    <property type="molecule type" value="Transcribed_RNA"/>
</dbReference>
<dbReference type="AlphaFoldDB" id="A0A8D8VNN8"/>
<evidence type="ECO:0000313" key="1">
    <source>
        <dbReference type="EMBL" id="CAG6630077.1"/>
    </source>
</evidence>
<organism evidence="1">
    <name type="scientific">Cacopsylla melanoneura</name>
    <dbReference type="NCBI Taxonomy" id="428564"/>
    <lineage>
        <taxon>Eukaryota</taxon>
        <taxon>Metazoa</taxon>
        <taxon>Ecdysozoa</taxon>
        <taxon>Arthropoda</taxon>
        <taxon>Hexapoda</taxon>
        <taxon>Insecta</taxon>
        <taxon>Pterygota</taxon>
        <taxon>Neoptera</taxon>
        <taxon>Paraneoptera</taxon>
        <taxon>Hemiptera</taxon>
        <taxon>Sternorrhyncha</taxon>
        <taxon>Psylloidea</taxon>
        <taxon>Psyllidae</taxon>
        <taxon>Psyllinae</taxon>
        <taxon>Cacopsylla</taxon>
    </lineage>
</organism>
<name>A0A8D8VNN8_9HEMI</name>
<reference evidence="1" key="1">
    <citation type="submission" date="2021-05" db="EMBL/GenBank/DDBJ databases">
        <authorList>
            <person name="Alioto T."/>
            <person name="Alioto T."/>
            <person name="Gomez Garrido J."/>
        </authorList>
    </citation>
    <scope>NUCLEOTIDE SEQUENCE</scope>
</reference>
<protein>
    <submittedName>
        <fullName evidence="1">Uncharacterized protein</fullName>
    </submittedName>
</protein>
<proteinExistence type="predicted"/>
<sequence>MSPRRNKRQICPRKSISESQFKNQCKLHSKIVRQKMNLLPLSPRPTLRSKVRPRKNSYELKIVRYNFCPYQAPTIHPNNLRMCPEDRPGCPDSLFVFRPETKIIIRLCDRRINLRELRIRL</sequence>